<reference evidence="2" key="1">
    <citation type="submission" date="2021-01" db="EMBL/GenBank/DDBJ databases">
        <authorList>
            <consortium name="Genoscope - CEA"/>
            <person name="William W."/>
        </authorList>
    </citation>
    <scope>NUCLEOTIDE SEQUENCE</scope>
</reference>
<name>A0A816L459_BRANA</name>
<dbReference type="Proteomes" id="UP001295469">
    <property type="component" value="Chromosome C05"/>
</dbReference>
<evidence type="ECO:0000256" key="1">
    <source>
        <dbReference type="SAM" id="MobiDB-lite"/>
    </source>
</evidence>
<proteinExistence type="predicted"/>
<evidence type="ECO:0000313" key="2">
    <source>
        <dbReference type="EMBL" id="CAF1928747.1"/>
    </source>
</evidence>
<organism evidence="2">
    <name type="scientific">Brassica napus</name>
    <name type="common">Rape</name>
    <dbReference type="NCBI Taxonomy" id="3708"/>
    <lineage>
        <taxon>Eukaryota</taxon>
        <taxon>Viridiplantae</taxon>
        <taxon>Streptophyta</taxon>
        <taxon>Embryophyta</taxon>
        <taxon>Tracheophyta</taxon>
        <taxon>Spermatophyta</taxon>
        <taxon>Magnoliopsida</taxon>
        <taxon>eudicotyledons</taxon>
        <taxon>Gunneridae</taxon>
        <taxon>Pentapetalae</taxon>
        <taxon>rosids</taxon>
        <taxon>malvids</taxon>
        <taxon>Brassicales</taxon>
        <taxon>Brassicaceae</taxon>
        <taxon>Brassiceae</taxon>
        <taxon>Brassica</taxon>
    </lineage>
</organism>
<sequence>MSPLHAWRRLSQSEERFSTRRPSTTIISAFDQIPKSSFGLSTGGNERLSSTAFSPISTP</sequence>
<gene>
    <name evidence="2" type="ORF">DARMORV10_C05P28350.1</name>
</gene>
<protein>
    <submittedName>
        <fullName evidence="2">(rape) hypothetical protein</fullName>
    </submittedName>
</protein>
<dbReference type="AlphaFoldDB" id="A0A816L459"/>
<feature type="region of interest" description="Disordered" evidence="1">
    <location>
        <begin position="1"/>
        <end position="23"/>
    </location>
</feature>
<dbReference type="EMBL" id="HG994369">
    <property type="protein sequence ID" value="CAF1928747.1"/>
    <property type="molecule type" value="Genomic_DNA"/>
</dbReference>
<accession>A0A816L459</accession>
<feature type="region of interest" description="Disordered" evidence="1">
    <location>
        <begin position="37"/>
        <end position="59"/>
    </location>
</feature>